<feature type="compositionally biased region" description="Low complexity" evidence="1">
    <location>
        <begin position="141"/>
        <end position="163"/>
    </location>
</feature>
<keyword evidence="2" id="KW-1133">Transmembrane helix</keyword>
<keyword evidence="2" id="KW-0472">Membrane</keyword>
<feature type="region of interest" description="Disordered" evidence="1">
    <location>
        <begin position="118"/>
        <end position="283"/>
    </location>
</feature>
<organism evidence="3 4">
    <name type="scientific">Streptomyces rectiviolaceus</name>
    <dbReference type="NCBI Taxonomy" id="332591"/>
    <lineage>
        <taxon>Bacteria</taxon>
        <taxon>Bacillati</taxon>
        <taxon>Actinomycetota</taxon>
        <taxon>Actinomycetes</taxon>
        <taxon>Kitasatosporales</taxon>
        <taxon>Streptomycetaceae</taxon>
        <taxon>Streptomyces</taxon>
    </lineage>
</organism>
<feature type="compositionally biased region" description="Low complexity" evidence="1">
    <location>
        <begin position="247"/>
        <end position="265"/>
    </location>
</feature>
<comment type="caution">
    <text evidence="3">The sequence shown here is derived from an EMBL/GenBank/DDBJ whole genome shotgun (WGS) entry which is preliminary data.</text>
</comment>
<keyword evidence="2" id="KW-0812">Transmembrane</keyword>
<dbReference type="Proteomes" id="UP001501637">
    <property type="component" value="Unassembled WGS sequence"/>
</dbReference>
<evidence type="ECO:0008006" key="5">
    <source>
        <dbReference type="Google" id="ProtNLM"/>
    </source>
</evidence>
<evidence type="ECO:0000256" key="2">
    <source>
        <dbReference type="SAM" id="Phobius"/>
    </source>
</evidence>
<evidence type="ECO:0000256" key="1">
    <source>
        <dbReference type="SAM" id="MobiDB-lite"/>
    </source>
</evidence>
<reference evidence="4" key="1">
    <citation type="journal article" date="2019" name="Int. J. Syst. Evol. Microbiol.">
        <title>The Global Catalogue of Microorganisms (GCM) 10K type strain sequencing project: providing services to taxonomists for standard genome sequencing and annotation.</title>
        <authorList>
            <consortium name="The Broad Institute Genomics Platform"/>
            <consortium name="The Broad Institute Genome Sequencing Center for Infectious Disease"/>
            <person name="Wu L."/>
            <person name="Ma J."/>
        </authorList>
    </citation>
    <scope>NUCLEOTIDE SEQUENCE [LARGE SCALE GENOMIC DNA]</scope>
    <source>
        <strain evidence="4">JCM 9092</strain>
    </source>
</reference>
<name>A0ABP6MTJ5_9ACTN</name>
<sequence length="283" mass="28917">MGARSDGKMPGVVRAQVRLCGGLCVRMENWREDALPEHTHDPNEVTVQIDGVGRQLADLAAESDQDAPDGPVFVDETGRRSRRYRRIGVLVGIACAIYAVIIVGTLLSGNSSAPWLPINPKDEKPASKVDTPDRPADSLDPSASPGTTPSPGSSESGATAPATGGDGSADPSETDDGKVEPGESPDPDPTDDGKPDPDPTDDGGNPDPTDDPTKPDPDPDPTDDPTTPDPDPSTETPGGAGGGGGEVPVVQPAADQQSPQSAQAAGYVSPQSAGQQPLEGAQR</sequence>
<evidence type="ECO:0000313" key="3">
    <source>
        <dbReference type="EMBL" id="GAA3125629.1"/>
    </source>
</evidence>
<gene>
    <name evidence="3" type="ORF">GCM10010449_53880</name>
</gene>
<protein>
    <recommendedName>
        <fullName evidence="5">Translation initiation factor IF-2</fullName>
    </recommendedName>
</protein>
<dbReference type="EMBL" id="BAAAUG010000104">
    <property type="protein sequence ID" value="GAA3125629.1"/>
    <property type="molecule type" value="Genomic_DNA"/>
</dbReference>
<evidence type="ECO:0000313" key="4">
    <source>
        <dbReference type="Proteomes" id="UP001501637"/>
    </source>
</evidence>
<feature type="compositionally biased region" description="Basic and acidic residues" evidence="1">
    <location>
        <begin position="120"/>
        <end position="137"/>
    </location>
</feature>
<keyword evidence="4" id="KW-1185">Reference proteome</keyword>
<feature type="transmembrane region" description="Helical" evidence="2">
    <location>
        <begin position="87"/>
        <end position="107"/>
    </location>
</feature>
<proteinExistence type="predicted"/>
<accession>A0ABP6MTJ5</accession>